<sequence>MGWLEQKEKINALNLFHSAIKSDTSNRGIASRGFKLVGPFLPVPDNRNDVFTRPEFTFYSGDTIIFVNVEPDNQVTEEHRRRAEAYQRLNLEAVEDFIRKKGRAGEVNLSTRDLNHFEHHLVFDKDAVESAKAGGPGADIYDDIKDKCGILSQSRGGELRFEDGLAQDDSFHSIVSTGINLPPTPSKEFLLTGEIKPESLAVSLAQVILPEQFKHNETVKMTPRRVPHYYDRDMDLEMVRKTLEYLRHRGTCDDIGKYEYSFSREEISELYDVEDHLREITVQEYLEKQGGKQVSMADYSD</sequence>
<protein>
    <submittedName>
        <fullName evidence="1">Uncharacterized protein</fullName>
    </submittedName>
</protein>
<name>L9YSJ1_9EURY</name>
<dbReference type="EMBL" id="AOIJ01000063">
    <property type="protein sequence ID" value="ELY77185.1"/>
    <property type="molecule type" value="Genomic_DNA"/>
</dbReference>
<reference evidence="1 2" key="1">
    <citation type="journal article" date="2014" name="PLoS Genet.">
        <title>Phylogenetically driven sequencing of extremely halophilic archaea reveals strategies for static and dynamic osmo-response.</title>
        <authorList>
            <person name="Becker E.A."/>
            <person name="Seitzer P.M."/>
            <person name="Tritt A."/>
            <person name="Larsen D."/>
            <person name="Krusor M."/>
            <person name="Yao A.I."/>
            <person name="Wu D."/>
            <person name="Madern D."/>
            <person name="Eisen J.A."/>
            <person name="Darling A.E."/>
            <person name="Facciotti M.T."/>
        </authorList>
    </citation>
    <scope>NUCLEOTIDE SEQUENCE [LARGE SCALE GENOMIC DNA]</scope>
    <source>
        <strain evidence="1 2">JCM 14663</strain>
    </source>
</reference>
<evidence type="ECO:0000313" key="1">
    <source>
        <dbReference type="EMBL" id="ELY77185.1"/>
    </source>
</evidence>
<evidence type="ECO:0000313" key="2">
    <source>
        <dbReference type="Proteomes" id="UP000011592"/>
    </source>
</evidence>
<gene>
    <name evidence="1" type="ORF">C486_17110</name>
</gene>
<dbReference type="RefSeq" id="WP_008458015.1">
    <property type="nucleotide sequence ID" value="NZ_AOIJ01000063.1"/>
</dbReference>
<organism evidence="1 2">
    <name type="scientific">Natrinema gari JCM 14663</name>
    <dbReference type="NCBI Taxonomy" id="1230459"/>
    <lineage>
        <taxon>Archaea</taxon>
        <taxon>Methanobacteriati</taxon>
        <taxon>Methanobacteriota</taxon>
        <taxon>Stenosarchaea group</taxon>
        <taxon>Halobacteria</taxon>
        <taxon>Halobacteriales</taxon>
        <taxon>Natrialbaceae</taxon>
        <taxon>Natrinema</taxon>
    </lineage>
</organism>
<keyword evidence="2" id="KW-1185">Reference proteome</keyword>
<dbReference type="AlphaFoldDB" id="L9YSJ1"/>
<comment type="caution">
    <text evidence="1">The sequence shown here is derived from an EMBL/GenBank/DDBJ whole genome shotgun (WGS) entry which is preliminary data.</text>
</comment>
<accession>L9YSJ1</accession>
<dbReference type="Proteomes" id="UP000011592">
    <property type="component" value="Unassembled WGS sequence"/>
</dbReference>
<proteinExistence type="predicted"/>